<dbReference type="OrthoDB" id="10260596at2759"/>
<proteinExistence type="inferred from homology"/>
<dbReference type="PROSITE" id="PS00578">
    <property type="entry name" value="RIBOSOMAL_S6E"/>
    <property type="match status" value="1"/>
</dbReference>
<evidence type="ECO:0000313" key="6">
    <source>
        <dbReference type="EMBL" id="JAN26462.1"/>
    </source>
</evidence>
<keyword evidence="2 6" id="KW-0689">Ribosomal protein</keyword>
<dbReference type="AlphaFoldDB" id="A0A0P5QKM0"/>
<name>A0A0P5QKM0_9CRUS</name>
<dbReference type="GO" id="GO:0003735">
    <property type="term" value="F:structural constituent of ribosome"/>
    <property type="evidence" value="ECO:0007669"/>
    <property type="project" value="InterPro"/>
</dbReference>
<evidence type="ECO:0000256" key="2">
    <source>
        <dbReference type="ARBA" id="ARBA00022980"/>
    </source>
</evidence>
<dbReference type="GO" id="GO:0005840">
    <property type="term" value="C:ribosome"/>
    <property type="evidence" value="ECO:0007669"/>
    <property type="project" value="UniProtKB-KW"/>
</dbReference>
<dbReference type="PANTHER" id="PTHR11502">
    <property type="entry name" value="40S RIBOSOMAL PROTEIN S6"/>
    <property type="match status" value="1"/>
</dbReference>
<evidence type="ECO:0000256" key="3">
    <source>
        <dbReference type="ARBA" id="ARBA00023274"/>
    </source>
</evidence>
<evidence type="ECO:0000256" key="1">
    <source>
        <dbReference type="ARBA" id="ARBA00009312"/>
    </source>
</evidence>
<dbReference type="Gene3D" id="1.20.5.2650">
    <property type="match status" value="1"/>
</dbReference>
<dbReference type="GO" id="GO:0006412">
    <property type="term" value="P:translation"/>
    <property type="evidence" value="ECO:0007669"/>
    <property type="project" value="InterPro"/>
</dbReference>
<reference evidence="6" key="1">
    <citation type="submission" date="2015-10" db="EMBL/GenBank/DDBJ databases">
        <title>EvidentialGene: Evidence-directed Construction of Complete mRNA Transcriptomes without Genomes.</title>
        <authorList>
            <person name="Gilbert D.G."/>
        </authorList>
    </citation>
    <scope>NUCLEOTIDE SEQUENCE</scope>
</reference>
<evidence type="ECO:0000256" key="4">
    <source>
        <dbReference type="ARBA" id="ARBA00035278"/>
    </source>
</evidence>
<sequence>MGEWTRSTNAKKKAITCGEDTLFHGETLFVVATSNPEYISFPFISETISLNFGTHAFLIEDSNFTFIFNIDQFLCPGGGVADGLGDEWKGYVFRIAGGNDKQGFPMKQGILTTGRVRLLFSKGHSCFRERRTGERRRKSVRGCIVDANLSVLAVVVVKKGEQEIPGLTDVTVPKRLGPKRASKIRKLFNLAKEDDVRQYVIKRPLPKKEGKKQRFRSPKIQRLVTPVVLQRKRHRMALKKKRVVNRREQAAEYARLLALRTKEAKVKRAEEVKRRRSRSASKSSVGTQ</sequence>
<dbReference type="InterPro" id="IPR018282">
    <property type="entry name" value="Ribosomal_eS6_CS"/>
</dbReference>
<dbReference type="InterPro" id="IPR001377">
    <property type="entry name" value="Ribosomal_eS6"/>
</dbReference>
<organism evidence="6">
    <name type="scientific">Daphnia magna</name>
    <dbReference type="NCBI Taxonomy" id="35525"/>
    <lineage>
        <taxon>Eukaryota</taxon>
        <taxon>Metazoa</taxon>
        <taxon>Ecdysozoa</taxon>
        <taxon>Arthropoda</taxon>
        <taxon>Crustacea</taxon>
        <taxon>Branchiopoda</taxon>
        <taxon>Diplostraca</taxon>
        <taxon>Cladocera</taxon>
        <taxon>Anomopoda</taxon>
        <taxon>Daphniidae</taxon>
        <taxon>Daphnia</taxon>
    </lineage>
</organism>
<comment type="similarity">
    <text evidence="1">Belongs to the eukaryotic ribosomal protein eS6 family.</text>
</comment>
<accession>A0A0P5QKM0</accession>
<keyword evidence="3" id="KW-0687">Ribonucleoprotein</keyword>
<protein>
    <recommendedName>
        <fullName evidence="4">Small ribosomal subunit protein eS6</fullName>
    </recommendedName>
    <alternativeName>
        <fullName evidence="5">40S ribosomal protein S6</fullName>
    </alternativeName>
</protein>
<dbReference type="SMART" id="SM01405">
    <property type="entry name" value="Ribosomal_S6e"/>
    <property type="match status" value="1"/>
</dbReference>
<evidence type="ECO:0000256" key="5">
    <source>
        <dbReference type="ARBA" id="ARBA00035403"/>
    </source>
</evidence>
<dbReference type="EMBL" id="GDIQ01068275">
    <property type="protein sequence ID" value="JAN26462.1"/>
    <property type="molecule type" value="Transcribed_RNA"/>
</dbReference>
<dbReference type="Pfam" id="PF01092">
    <property type="entry name" value="Ribosomal_S6e"/>
    <property type="match status" value="1"/>
</dbReference>
<dbReference type="GO" id="GO:1990904">
    <property type="term" value="C:ribonucleoprotein complex"/>
    <property type="evidence" value="ECO:0007669"/>
    <property type="project" value="UniProtKB-KW"/>
</dbReference>